<reference evidence="2" key="1">
    <citation type="journal article" date="2023" name="Mol. Phylogenet. Evol.">
        <title>Genome-scale phylogeny and comparative genomics of the fungal order Sordariales.</title>
        <authorList>
            <person name="Hensen N."/>
            <person name="Bonometti L."/>
            <person name="Westerberg I."/>
            <person name="Brannstrom I.O."/>
            <person name="Guillou S."/>
            <person name="Cros-Aarteil S."/>
            <person name="Calhoun S."/>
            <person name="Haridas S."/>
            <person name="Kuo A."/>
            <person name="Mondo S."/>
            <person name="Pangilinan J."/>
            <person name="Riley R."/>
            <person name="LaButti K."/>
            <person name="Andreopoulos B."/>
            <person name="Lipzen A."/>
            <person name="Chen C."/>
            <person name="Yan M."/>
            <person name="Daum C."/>
            <person name="Ng V."/>
            <person name="Clum A."/>
            <person name="Steindorff A."/>
            <person name="Ohm R.A."/>
            <person name="Martin F."/>
            <person name="Silar P."/>
            <person name="Natvig D.O."/>
            <person name="Lalanne C."/>
            <person name="Gautier V."/>
            <person name="Ament-Velasquez S.L."/>
            <person name="Kruys A."/>
            <person name="Hutchinson M.I."/>
            <person name="Powell A.J."/>
            <person name="Barry K."/>
            <person name="Miller A.N."/>
            <person name="Grigoriev I.V."/>
            <person name="Debuchy R."/>
            <person name="Gladieux P."/>
            <person name="Hiltunen Thoren M."/>
            <person name="Johannesson H."/>
        </authorList>
    </citation>
    <scope>NUCLEOTIDE SEQUENCE</scope>
    <source>
        <strain evidence="2">PSN243</strain>
    </source>
</reference>
<keyword evidence="3" id="KW-1185">Reference proteome</keyword>
<accession>A0AAV9GS34</accession>
<evidence type="ECO:0000256" key="1">
    <source>
        <dbReference type="SAM" id="MobiDB-lite"/>
    </source>
</evidence>
<reference evidence="2" key="2">
    <citation type="submission" date="2023-05" db="EMBL/GenBank/DDBJ databases">
        <authorList>
            <consortium name="Lawrence Berkeley National Laboratory"/>
            <person name="Steindorff A."/>
            <person name="Hensen N."/>
            <person name="Bonometti L."/>
            <person name="Westerberg I."/>
            <person name="Brannstrom I.O."/>
            <person name="Guillou S."/>
            <person name="Cros-Aarteil S."/>
            <person name="Calhoun S."/>
            <person name="Haridas S."/>
            <person name="Kuo A."/>
            <person name="Mondo S."/>
            <person name="Pangilinan J."/>
            <person name="Riley R."/>
            <person name="Labutti K."/>
            <person name="Andreopoulos B."/>
            <person name="Lipzen A."/>
            <person name="Chen C."/>
            <person name="Yanf M."/>
            <person name="Daum C."/>
            <person name="Ng V."/>
            <person name="Clum A."/>
            <person name="Ohm R."/>
            <person name="Martin F."/>
            <person name="Silar P."/>
            <person name="Natvig D."/>
            <person name="Lalanne C."/>
            <person name="Gautier V."/>
            <person name="Ament-Velasquez S.L."/>
            <person name="Kruys A."/>
            <person name="Hutchinson M.I."/>
            <person name="Powell A.J."/>
            <person name="Barry K."/>
            <person name="Miller A.N."/>
            <person name="Grigoriev I.V."/>
            <person name="Debuchy R."/>
            <person name="Gladieux P."/>
            <person name="Thoren M.H."/>
            <person name="Johannesson H."/>
        </authorList>
    </citation>
    <scope>NUCLEOTIDE SEQUENCE</scope>
    <source>
        <strain evidence="2">PSN243</strain>
    </source>
</reference>
<protein>
    <recommendedName>
        <fullName evidence="4">N-acetyltransferase domain-containing protein</fullName>
    </recommendedName>
</protein>
<gene>
    <name evidence="2" type="ORF">QBC34DRAFT_493819</name>
</gene>
<evidence type="ECO:0000313" key="2">
    <source>
        <dbReference type="EMBL" id="KAK4450585.1"/>
    </source>
</evidence>
<name>A0AAV9GS34_9PEZI</name>
<evidence type="ECO:0008006" key="4">
    <source>
        <dbReference type="Google" id="ProtNLM"/>
    </source>
</evidence>
<dbReference type="EMBL" id="MU865932">
    <property type="protein sequence ID" value="KAK4450585.1"/>
    <property type="molecule type" value="Genomic_DNA"/>
</dbReference>
<dbReference type="Proteomes" id="UP001321760">
    <property type="component" value="Unassembled WGS sequence"/>
</dbReference>
<sequence length="627" mass="70244">MSDPTSPGNSDSGNWYRSPSANDHASLGSTSSPQLEVAWPKAPRTCTLAPIISPIGASDFVKATITETSDPKSPVVNFSASLNLWDSCTLGWGSAVAECNAVLVKRGWDKDLCDHDYDWKDSAFLELTRSAIPDISHSRWGVLDQYGQLRLRPGSHPPDHSRGNDRRGSSVDRSRILVINGIWVGEQNRRRKFGTRLVENVRDQARMLTPEVQGTVSVFVRCGSFIERHYGELGYFHQTFIPQLALSRSVWPLEKNDVALITQLREACCHRPKYDPEGLERFWRSLGFKRVDNFSWMAWSQDPNHPLLKLEVPDTPDGGPCNLRPGQLSGEHGDLVNNERKFEGSHLQDLYDLLSGDQGTATDHLFRKWLTGPCLDSTDVFGNNALHFAALTFHSPAIRHILSEKPDLALLRNCERCTPLEAMLSKMEEIRLQPRMVSKFMGFGQNMIDAVGALSGKEVFDLTEMRIDEYDLLRGHDRISKLGENIGPERMVLFDSTVRIKYGCTCGQCVNGYLSPRMISRLVFAAAPAFWDDIWEAFPVERRSLSPSVWESEDPTDIDKRLTGVAIVAIWESIFASLGGDSDSDDLWRWYELSKSVPSSNSLPLAFLGLYVAFSVTLATPKNFTES</sequence>
<comment type="caution">
    <text evidence="2">The sequence shown here is derived from an EMBL/GenBank/DDBJ whole genome shotgun (WGS) entry which is preliminary data.</text>
</comment>
<feature type="region of interest" description="Disordered" evidence="1">
    <location>
        <begin position="1"/>
        <end position="32"/>
    </location>
</feature>
<proteinExistence type="predicted"/>
<organism evidence="2 3">
    <name type="scientific">Podospora aff. communis PSN243</name>
    <dbReference type="NCBI Taxonomy" id="3040156"/>
    <lineage>
        <taxon>Eukaryota</taxon>
        <taxon>Fungi</taxon>
        <taxon>Dikarya</taxon>
        <taxon>Ascomycota</taxon>
        <taxon>Pezizomycotina</taxon>
        <taxon>Sordariomycetes</taxon>
        <taxon>Sordariomycetidae</taxon>
        <taxon>Sordariales</taxon>
        <taxon>Podosporaceae</taxon>
        <taxon>Podospora</taxon>
    </lineage>
</organism>
<evidence type="ECO:0000313" key="3">
    <source>
        <dbReference type="Proteomes" id="UP001321760"/>
    </source>
</evidence>
<dbReference type="AlphaFoldDB" id="A0AAV9GS34"/>